<dbReference type="AlphaFoldDB" id="A0A2N8UHZ5"/>
<accession>A0A2N8UHZ5</accession>
<gene>
    <name evidence="2" type="ORF">SRS1_15383</name>
</gene>
<feature type="transmembrane region" description="Helical" evidence="1">
    <location>
        <begin position="166"/>
        <end position="184"/>
    </location>
</feature>
<feature type="transmembrane region" description="Helical" evidence="1">
    <location>
        <begin position="109"/>
        <end position="129"/>
    </location>
</feature>
<dbReference type="Proteomes" id="UP000239563">
    <property type="component" value="Chromosome XIII"/>
</dbReference>
<keyword evidence="1" id="KW-1133">Transmembrane helix</keyword>
<protein>
    <recommendedName>
        <fullName evidence="4">DUF1772-domain-containing protein</fullName>
    </recommendedName>
</protein>
<dbReference type="PANTHER" id="PTHR36535:SF1">
    <property type="entry name" value="DUF1772 DOMAIN-CONTAINING PROTEIN"/>
    <property type="match status" value="1"/>
</dbReference>
<evidence type="ECO:0000313" key="2">
    <source>
        <dbReference type="EMBL" id="SJX64566.1"/>
    </source>
</evidence>
<keyword evidence="1" id="KW-0812">Transmembrane</keyword>
<evidence type="ECO:0000313" key="3">
    <source>
        <dbReference type="Proteomes" id="UP000239563"/>
    </source>
</evidence>
<name>A0A2N8UHZ5_9BASI</name>
<sequence length="185" mass="19748">MFAPITALVGLTCSGLVSGLTLAYPLLINTHFLDDQGAKIAPAALHVNLNIAQRLTLWERAFKAGFVVPALSLLTFISLTTLALTTDASNDKTAFAKRLGTNWAQRKKLILASGAVTGSLIVFTILAIAPTNTKLMALREAANNKQAIDVAQAESLMRKWTQLHNVRVGAALSGFALALYSFIVV</sequence>
<reference evidence="2 3" key="1">
    <citation type="submission" date="2017-02" db="EMBL/GenBank/DDBJ databases">
        <authorList>
            <person name="Peterson S.W."/>
        </authorList>
    </citation>
    <scope>NUCLEOTIDE SEQUENCE [LARGE SCALE GENOMIC DNA]</scope>
    <source>
        <strain evidence="2 3">SRS1_H2-8</strain>
    </source>
</reference>
<keyword evidence="1" id="KW-0472">Membrane</keyword>
<feature type="transmembrane region" description="Helical" evidence="1">
    <location>
        <begin position="66"/>
        <end position="88"/>
    </location>
</feature>
<evidence type="ECO:0000256" key="1">
    <source>
        <dbReference type="SAM" id="Phobius"/>
    </source>
</evidence>
<proteinExistence type="predicted"/>
<dbReference type="PANTHER" id="PTHR36535">
    <property type="entry name" value="YALI0E30327P"/>
    <property type="match status" value="1"/>
</dbReference>
<dbReference type="InterPro" id="IPR013901">
    <property type="entry name" value="Anthrone_oxy"/>
</dbReference>
<dbReference type="Pfam" id="PF08592">
    <property type="entry name" value="Anthrone_oxy"/>
    <property type="match status" value="1"/>
</dbReference>
<dbReference type="EMBL" id="LT795066">
    <property type="protein sequence ID" value="SJX64566.1"/>
    <property type="molecule type" value="Genomic_DNA"/>
</dbReference>
<evidence type="ECO:0008006" key="4">
    <source>
        <dbReference type="Google" id="ProtNLM"/>
    </source>
</evidence>
<organism evidence="2 3">
    <name type="scientific">Sporisorium reilianum f. sp. reilianum</name>
    <dbReference type="NCBI Taxonomy" id="72559"/>
    <lineage>
        <taxon>Eukaryota</taxon>
        <taxon>Fungi</taxon>
        <taxon>Dikarya</taxon>
        <taxon>Basidiomycota</taxon>
        <taxon>Ustilaginomycotina</taxon>
        <taxon>Ustilaginomycetes</taxon>
        <taxon>Ustilaginales</taxon>
        <taxon>Ustilaginaceae</taxon>
        <taxon>Sporisorium</taxon>
    </lineage>
</organism>